<dbReference type="GO" id="GO:0003779">
    <property type="term" value="F:actin binding"/>
    <property type="evidence" value="ECO:0007669"/>
    <property type="project" value="TreeGrafter"/>
</dbReference>
<dbReference type="Ensembl" id="ENSNNAT00000001714.1">
    <property type="protein sequence ID" value="ENSNNAP00000001625.1"/>
    <property type="gene ID" value="ENSNNAG00000001159.1"/>
</dbReference>
<dbReference type="OrthoDB" id="5371837at2759"/>
<dbReference type="GO" id="GO:0008017">
    <property type="term" value="F:microtubule binding"/>
    <property type="evidence" value="ECO:0007669"/>
    <property type="project" value="InterPro"/>
</dbReference>
<dbReference type="PANTHER" id="PTHR13843">
    <property type="entry name" value="MICROTUBULE-ASSOCIATED PROTEIN"/>
    <property type="match status" value="1"/>
</dbReference>
<dbReference type="InterPro" id="IPR026074">
    <property type="entry name" value="MAP1"/>
</dbReference>
<dbReference type="GeneTree" id="ENSGT01020000230648"/>
<dbReference type="AlphaFoldDB" id="A0A8C6V7W6"/>
<dbReference type="GO" id="GO:0016358">
    <property type="term" value="P:dendrite development"/>
    <property type="evidence" value="ECO:0007669"/>
    <property type="project" value="TreeGrafter"/>
</dbReference>
<feature type="region of interest" description="Disordered" evidence="1">
    <location>
        <begin position="63"/>
        <end position="84"/>
    </location>
</feature>
<dbReference type="GO" id="GO:0043025">
    <property type="term" value="C:neuronal cell body"/>
    <property type="evidence" value="ECO:0007669"/>
    <property type="project" value="TreeGrafter"/>
</dbReference>
<proteinExistence type="predicted"/>
<dbReference type="GO" id="GO:0000226">
    <property type="term" value="P:microtubule cytoskeleton organization"/>
    <property type="evidence" value="ECO:0007669"/>
    <property type="project" value="InterPro"/>
</dbReference>
<dbReference type="Proteomes" id="UP000694559">
    <property type="component" value="Unplaced"/>
</dbReference>
<dbReference type="GO" id="GO:0007409">
    <property type="term" value="P:axonogenesis"/>
    <property type="evidence" value="ECO:0007669"/>
    <property type="project" value="TreeGrafter"/>
</dbReference>
<keyword evidence="4" id="KW-1185">Reference proteome</keyword>
<name>A0A8C6V7W6_NAJNA</name>
<dbReference type="GO" id="GO:0031114">
    <property type="term" value="P:regulation of microtubule depolymerization"/>
    <property type="evidence" value="ECO:0007669"/>
    <property type="project" value="TreeGrafter"/>
</dbReference>
<sequence length="84" mass="9341">FETPDPSRPPPPPSLALRVPSGILTQLSLAGIRSWDIDLTACNLDQQLKLFVSRHSATFSDIVKGKERGKERKKGKKIKEKDNS</sequence>
<dbReference type="PANTHER" id="PTHR13843:SF12">
    <property type="entry name" value="ATPASE F1_V1_A1 COMPLEX ALPHA_BETA SUBUNIT NUCLEOTIDE-BINDING DOMAIN-CONTAINING PROTEIN"/>
    <property type="match status" value="1"/>
</dbReference>
<feature type="domain" description="Microtubule-associated protein 1B/S N-terminal" evidence="2">
    <location>
        <begin position="30"/>
        <end position="66"/>
    </location>
</feature>
<dbReference type="GO" id="GO:0005875">
    <property type="term" value="C:microtubule associated complex"/>
    <property type="evidence" value="ECO:0007669"/>
    <property type="project" value="TreeGrafter"/>
</dbReference>
<accession>A0A8C6V7W6</accession>
<dbReference type="GO" id="GO:0045202">
    <property type="term" value="C:synapse"/>
    <property type="evidence" value="ECO:0007669"/>
    <property type="project" value="TreeGrafter"/>
</dbReference>
<dbReference type="Pfam" id="PF23415">
    <property type="entry name" value="MAPB1_N"/>
    <property type="match status" value="1"/>
</dbReference>
<evidence type="ECO:0000256" key="1">
    <source>
        <dbReference type="SAM" id="MobiDB-lite"/>
    </source>
</evidence>
<organism evidence="3 4">
    <name type="scientific">Naja naja</name>
    <name type="common">Indian cobra</name>
    <dbReference type="NCBI Taxonomy" id="35670"/>
    <lineage>
        <taxon>Eukaryota</taxon>
        <taxon>Metazoa</taxon>
        <taxon>Chordata</taxon>
        <taxon>Craniata</taxon>
        <taxon>Vertebrata</taxon>
        <taxon>Euteleostomi</taxon>
        <taxon>Lepidosauria</taxon>
        <taxon>Squamata</taxon>
        <taxon>Bifurcata</taxon>
        <taxon>Unidentata</taxon>
        <taxon>Episquamata</taxon>
        <taxon>Toxicofera</taxon>
        <taxon>Serpentes</taxon>
        <taxon>Colubroidea</taxon>
        <taxon>Elapidae</taxon>
        <taxon>Elapinae</taxon>
        <taxon>Naja</taxon>
    </lineage>
</organism>
<reference evidence="3" key="2">
    <citation type="submission" date="2025-09" db="UniProtKB">
        <authorList>
            <consortium name="Ensembl"/>
        </authorList>
    </citation>
    <scope>IDENTIFICATION</scope>
</reference>
<dbReference type="GO" id="GO:0005874">
    <property type="term" value="C:microtubule"/>
    <property type="evidence" value="ECO:0007669"/>
    <property type="project" value="InterPro"/>
</dbReference>
<dbReference type="InterPro" id="IPR056617">
    <property type="entry name" value="MAP1B/S_N"/>
</dbReference>
<dbReference type="GO" id="GO:0005829">
    <property type="term" value="C:cytosol"/>
    <property type="evidence" value="ECO:0007669"/>
    <property type="project" value="TreeGrafter"/>
</dbReference>
<dbReference type="GO" id="GO:0030425">
    <property type="term" value="C:dendrite"/>
    <property type="evidence" value="ECO:0007669"/>
    <property type="project" value="TreeGrafter"/>
</dbReference>
<evidence type="ECO:0000259" key="2">
    <source>
        <dbReference type="Pfam" id="PF23415"/>
    </source>
</evidence>
<evidence type="ECO:0000313" key="3">
    <source>
        <dbReference type="Ensembl" id="ENSNNAP00000001625.1"/>
    </source>
</evidence>
<reference evidence="3" key="1">
    <citation type="submission" date="2025-08" db="UniProtKB">
        <authorList>
            <consortium name="Ensembl"/>
        </authorList>
    </citation>
    <scope>IDENTIFICATION</scope>
</reference>
<protein>
    <recommendedName>
        <fullName evidence="2">Microtubule-associated protein 1B/S N-terminal domain-containing protein</fullName>
    </recommendedName>
</protein>
<evidence type="ECO:0000313" key="4">
    <source>
        <dbReference type="Proteomes" id="UP000694559"/>
    </source>
</evidence>